<dbReference type="EMBL" id="FQYK01000002">
    <property type="protein sequence ID" value="SHI49518.1"/>
    <property type="molecule type" value="Genomic_DNA"/>
</dbReference>
<reference evidence="1 2" key="1">
    <citation type="submission" date="2016-11" db="EMBL/GenBank/DDBJ databases">
        <authorList>
            <person name="Jaros S."/>
            <person name="Januszkiewicz K."/>
            <person name="Wedrychowicz H."/>
        </authorList>
    </citation>
    <scope>NUCLEOTIDE SEQUENCE [LARGE SCALE GENOMIC DNA]</scope>
    <source>
        <strain evidence="1 2">CGMCC 1.12213</strain>
    </source>
</reference>
<organism evidence="1 2">
    <name type="scientific">Algibacter luteus</name>
    <dbReference type="NCBI Taxonomy" id="1178825"/>
    <lineage>
        <taxon>Bacteria</taxon>
        <taxon>Pseudomonadati</taxon>
        <taxon>Bacteroidota</taxon>
        <taxon>Flavobacteriia</taxon>
        <taxon>Flavobacteriales</taxon>
        <taxon>Flavobacteriaceae</taxon>
        <taxon>Algibacter</taxon>
    </lineage>
</organism>
<sequence length="43" mass="4319">HTSCSVEIGPGSIFGDFSVIGGASRNGGELCPIYDILPSNGGH</sequence>
<proteinExistence type="predicted"/>
<evidence type="ECO:0000313" key="2">
    <source>
        <dbReference type="Proteomes" id="UP000184396"/>
    </source>
</evidence>
<feature type="non-terminal residue" evidence="1">
    <location>
        <position position="1"/>
    </location>
</feature>
<keyword evidence="2" id="KW-1185">Reference proteome</keyword>
<accession>A0A1M6BLT9</accession>
<dbReference type="AlphaFoldDB" id="A0A1M6BLT9"/>
<evidence type="ECO:0000313" key="1">
    <source>
        <dbReference type="EMBL" id="SHI49518.1"/>
    </source>
</evidence>
<protein>
    <submittedName>
        <fullName evidence="1">Uncharacterized protein</fullName>
    </submittedName>
</protein>
<dbReference type="Proteomes" id="UP000184396">
    <property type="component" value="Unassembled WGS sequence"/>
</dbReference>
<name>A0A1M6BLT9_9FLAO</name>
<dbReference type="eggNOG" id="COG1361">
    <property type="taxonomic scope" value="Bacteria"/>
</dbReference>
<gene>
    <name evidence="1" type="ORF">SAMN05216261_0791</name>
</gene>